<keyword evidence="1" id="KW-1133">Transmembrane helix</keyword>
<dbReference type="OrthoDB" id="982143at2"/>
<proteinExistence type="predicted"/>
<dbReference type="EMBL" id="FNFO01000003">
    <property type="protein sequence ID" value="SDK66443.1"/>
    <property type="molecule type" value="Genomic_DNA"/>
</dbReference>
<evidence type="ECO:0000259" key="2">
    <source>
        <dbReference type="Pfam" id="PF04892"/>
    </source>
</evidence>
<dbReference type="RefSeq" id="WP_089681237.1">
    <property type="nucleotide sequence ID" value="NZ_FNFO01000003.1"/>
</dbReference>
<sequence>MILRYNIFTLLWAALILFLTLVPGQNLPEFPNWQTFAFDKSAHMFVFSVLVLLAIVGFKKQSQSLQLRLRATPVAILGSVAYGMLIEIIQSFIPERSFEWFDMLANSTGCLLGALAFFFIYKL</sequence>
<dbReference type="NCBIfam" id="NF037970">
    <property type="entry name" value="vanZ_1"/>
    <property type="match status" value="1"/>
</dbReference>
<name>A0A1G9DRE7_9BACT</name>
<dbReference type="Proteomes" id="UP000198510">
    <property type="component" value="Unassembled WGS sequence"/>
</dbReference>
<evidence type="ECO:0000313" key="4">
    <source>
        <dbReference type="Proteomes" id="UP000198510"/>
    </source>
</evidence>
<keyword evidence="1" id="KW-0812">Transmembrane</keyword>
<keyword evidence="1" id="KW-0472">Membrane</keyword>
<evidence type="ECO:0000256" key="1">
    <source>
        <dbReference type="SAM" id="Phobius"/>
    </source>
</evidence>
<dbReference type="STRING" id="1075417.SAMN05421823_103225"/>
<feature type="transmembrane region" description="Helical" evidence="1">
    <location>
        <begin position="104"/>
        <end position="121"/>
    </location>
</feature>
<feature type="transmembrane region" description="Helical" evidence="1">
    <location>
        <begin position="70"/>
        <end position="92"/>
    </location>
</feature>
<organism evidence="3 4">
    <name type="scientific">Catalinimonas alkaloidigena</name>
    <dbReference type="NCBI Taxonomy" id="1075417"/>
    <lineage>
        <taxon>Bacteria</taxon>
        <taxon>Pseudomonadati</taxon>
        <taxon>Bacteroidota</taxon>
        <taxon>Cytophagia</taxon>
        <taxon>Cytophagales</taxon>
        <taxon>Catalimonadaceae</taxon>
        <taxon>Catalinimonas</taxon>
    </lineage>
</organism>
<keyword evidence="4" id="KW-1185">Reference proteome</keyword>
<evidence type="ECO:0000313" key="3">
    <source>
        <dbReference type="EMBL" id="SDK66443.1"/>
    </source>
</evidence>
<gene>
    <name evidence="3" type="ORF">SAMN05421823_103225</name>
</gene>
<dbReference type="InterPro" id="IPR006976">
    <property type="entry name" value="VanZ-like"/>
</dbReference>
<accession>A0A1G9DRE7</accession>
<feature type="transmembrane region" description="Helical" evidence="1">
    <location>
        <begin position="40"/>
        <end position="58"/>
    </location>
</feature>
<dbReference type="Pfam" id="PF04892">
    <property type="entry name" value="VanZ"/>
    <property type="match status" value="1"/>
</dbReference>
<feature type="domain" description="VanZ-like" evidence="2">
    <location>
        <begin position="19"/>
        <end position="120"/>
    </location>
</feature>
<dbReference type="PANTHER" id="PTHR28008:SF1">
    <property type="entry name" value="DOMAIN PROTEIN, PUTATIVE (AFU_ORTHOLOGUE AFUA_3G10980)-RELATED"/>
    <property type="match status" value="1"/>
</dbReference>
<protein>
    <submittedName>
        <fullName evidence="3">VanZ like family protein</fullName>
    </submittedName>
</protein>
<dbReference type="PANTHER" id="PTHR28008">
    <property type="entry name" value="DOMAIN PROTEIN, PUTATIVE (AFU_ORTHOLOGUE AFUA_3G10980)-RELATED"/>
    <property type="match status" value="1"/>
</dbReference>
<reference evidence="3 4" key="1">
    <citation type="submission" date="2016-10" db="EMBL/GenBank/DDBJ databases">
        <authorList>
            <person name="de Groot N.N."/>
        </authorList>
    </citation>
    <scope>NUCLEOTIDE SEQUENCE [LARGE SCALE GENOMIC DNA]</scope>
    <source>
        <strain evidence="3 4">DSM 25186</strain>
    </source>
</reference>
<dbReference type="AlphaFoldDB" id="A0A1G9DRE7"/>